<evidence type="ECO:0000313" key="2">
    <source>
        <dbReference type="Proteomes" id="UP000004756"/>
    </source>
</evidence>
<comment type="caution">
    <text evidence="1">The sequence shown here is derived from an EMBL/GenBank/DDBJ whole genome shotgun (WGS) entry which is preliminary data.</text>
</comment>
<protein>
    <submittedName>
        <fullName evidence="1">Uncharacterized protein</fullName>
    </submittedName>
</protein>
<keyword evidence="2" id="KW-1185">Reference proteome</keyword>
<dbReference type="HOGENOM" id="CLU_3181850_0_0_9"/>
<dbReference type="AlphaFoldDB" id="C0CU86"/>
<organism evidence="1 2">
    <name type="scientific">[Clostridium] asparagiforme DSM 15981</name>
    <dbReference type="NCBI Taxonomy" id="518636"/>
    <lineage>
        <taxon>Bacteria</taxon>
        <taxon>Bacillati</taxon>
        <taxon>Bacillota</taxon>
        <taxon>Clostridia</taxon>
        <taxon>Lachnospirales</taxon>
        <taxon>Lachnospiraceae</taxon>
        <taxon>Enterocloster</taxon>
    </lineage>
</organism>
<dbReference type="EMBL" id="ACCJ01000024">
    <property type="protein sequence ID" value="EEG57349.1"/>
    <property type="molecule type" value="Genomic_DNA"/>
</dbReference>
<accession>C0CU86</accession>
<reference evidence="1 2" key="1">
    <citation type="submission" date="2009-01" db="EMBL/GenBank/DDBJ databases">
        <authorList>
            <person name="Fulton L."/>
            <person name="Clifton S."/>
            <person name="Fulton B."/>
            <person name="Xu J."/>
            <person name="Minx P."/>
            <person name="Pepin K.H."/>
            <person name="Johnson M."/>
            <person name="Bhonagiri V."/>
            <person name="Nash W.E."/>
            <person name="Mardis E.R."/>
            <person name="Wilson R.K."/>
        </authorList>
    </citation>
    <scope>NUCLEOTIDE SEQUENCE [LARGE SCALE GENOMIC DNA]</scope>
    <source>
        <strain evidence="1 2">DSM 15981</strain>
    </source>
</reference>
<gene>
    <name evidence="1" type="ORF">CLOSTASPAR_00535</name>
</gene>
<name>C0CU86_9FIRM</name>
<reference evidence="1 2" key="2">
    <citation type="submission" date="2009-02" db="EMBL/GenBank/DDBJ databases">
        <title>Draft genome sequence of Clostridium asparagiforme (DSM 15981).</title>
        <authorList>
            <person name="Sudarsanam P."/>
            <person name="Ley R."/>
            <person name="Guruge J."/>
            <person name="Turnbaugh P.J."/>
            <person name="Mahowald M."/>
            <person name="Liep D."/>
            <person name="Gordon J."/>
        </authorList>
    </citation>
    <scope>NUCLEOTIDE SEQUENCE [LARGE SCALE GENOMIC DNA]</scope>
    <source>
        <strain evidence="1 2">DSM 15981</strain>
    </source>
</reference>
<dbReference type="Proteomes" id="UP000004756">
    <property type="component" value="Unassembled WGS sequence"/>
</dbReference>
<evidence type="ECO:0000313" key="1">
    <source>
        <dbReference type="EMBL" id="EEG57349.1"/>
    </source>
</evidence>
<sequence length="46" mass="5443">MIYINLNVKIKQIIQLSLQRMRDDGKSVDFRELVCLLTEVSFLVMK</sequence>
<proteinExistence type="predicted"/>